<feature type="signal peptide" evidence="1">
    <location>
        <begin position="1"/>
        <end position="22"/>
    </location>
</feature>
<sequence length="148" mass="16033">MRASTGLTYLLVLFAATGICLSALLPTDGPVLRHLHYPPSLDNSYRSHRLSTGTVSTHVSIVPTGPPGPHAQLYSIQADNPTPSRARIKLLLGDRKEADDDPLYLDAETDLTVLATVHGWPPYVEVLYTLVDLPHDENEADIAEAPTA</sequence>
<protein>
    <submittedName>
        <fullName evidence="2 3">Uncharacterized protein</fullName>
    </submittedName>
</protein>
<dbReference type="Proteomes" id="UP000005240">
    <property type="component" value="Unassembled WGS sequence"/>
</dbReference>
<keyword evidence="1" id="KW-0732">Signal</keyword>
<evidence type="ECO:0000313" key="4">
    <source>
        <dbReference type="Proteomes" id="UP000005240"/>
    </source>
</evidence>
<reference evidence="2" key="1">
    <citation type="submission" date="2009-11" db="EMBL/GenBank/DDBJ databases">
        <authorList>
            <consortium name="The Broad Institute Genome Sequencing Platform"/>
            <person name="Ward D."/>
            <person name="Feldgarden M."/>
            <person name="Earl A."/>
            <person name="Young S.K."/>
            <person name="Zeng Q."/>
            <person name="Koehrsen M."/>
            <person name="Alvarado L."/>
            <person name="Berlin A."/>
            <person name="Bochicchio J."/>
            <person name="Borenstein D."/>
            <person name="Chapman S.B."/>
            <person name="Chen Z."/>
            <person name="Engels R."/>
            <person name="Freedman E."/>
            <person name="Gellesch M."/>
            <person name="Goldberg J."/>
            <person name="Griggs A."/>
            <person name="Gujja S."/>
            <person name="Heilman E."/>
            <person name="Heiman D."/>
            <person name="Hepburn T."/>
            <person name="Howarth C."/>
            <person name="Jen D."/>
            <person name="Larson L."/>
            <person name="Lewis B."/>
            <person name="Mehta T."/>
            <person name="Park D."/>
            <person name="Pearson M."/>
            <person name="Roberts A."/>
            <person name="Saif S."/>
            <person name="Shea T."/>
            <person name="Shenoy N."/>
            <person name="Sisk P."/>
            <person name="Stolte C."/>
            <person name="Sykes S."/>
            <person name="Thomson T."/>
            <person name="Walk T."/>
            <person name="White J."/>
            <person name="Yandava C."/>
            <person name="Izard J."/>
            <person name="Baranova O.V."/>
            <person name="Blanton J.M."/>
            <person name="Tanner A.C."/>
            <person name="Dewhirst F.E."/>
            <person name="Haas B."/>
            <person name="Nusbaum C."/>
            <person name="Birren B."/>
        </authorList>
    </citation>
    <scope>NUCLEOTIDE SEQUENCE [LARGE SCALE GENOMIC DNA]</scope>
    <source>
        <strain evidence="2">1-1 BBBD Race 1</strain>
    </source>
</reference>
<evidence type="ECO:0000313" key="3">
    <source>
        <dbReference type="EnsemblFungi" id="PTTG_29439-t43_1-p1"/>
    </source>
</evidence>
<accession>A0A180G411</accession>
<reference evidence="2" key="2">
    <citation type="submission" date="2016-05" db="EMBL/GenBank/DDBJ databases">
        <title>Comparative analysis highlights variable genome content of wheat rusts and divergence of the mating loci.</title>
        <authorList>
            <person name="Cuomo C.A."/>
            <person name="Bakkeren G."/>
            <person name="Szabo L."/>
            <person name="Khalil H."/>
            <person name="Joly D."/>
            <person name="Goldberg J."/>
            <person name="Young S."/>
            <person name="Zeng Q."/>
            <person name="Fellers J."/>
        </authorList>
    </citation>
    <scope>NUCLEOTIDE SEQUENCE [LARGE SCALE GENOMIC DNA]</scope>
    <source>
        <strain evidence="2">1-1 BBBD Race 1</strain>
    </source>
</reference>
<dbReference type="AlphaFoldDB" id="A0A180G411"/>
<reference evidence="3" key="4">
    <citation type="submission" date="2025-05" db="UniProtKB">
        <authorList>
            <consortium name="EnsemblFungi"/>
        </authorList>
    </citation>
    <scope>IDENTIFICATION</scope>
    <source>
        <strain evidence="3">isolate 1-1 / race 1 (BBBD)</strain>
    </source>
</reference>
<proteinExistence type="predicted"/>
<name>A0A180G411_PUCT1</name>
<dbReference type="EnsemblFungi" id="PTTG_29439-t43_1">
    <property type="protein sequence ID" value="PTTG_29439-t43_1-p1"/>
    <property type="gene ID" value="PTTG_29439"/>
</dbReference>
<keyword evidence="4" id="KW-1185">Reference proteome</keyword>
<feature type="chain" id="PRO_5008109546" evidence="1">
    <location>
        <begin position="23"/>
        <end position="148"/>
    </location>
</feature>
<dbReference type="EMBL" id="ADAS02000415">
    <property type="protein sequence ID" value="OAV87426.1"/>
    <property type="molecule type" value="Genomic_DNA"/>
</dbReference>
<evidence type="ECO:0000313" key="2">
    <source>
        <dbReference type="EMBL" id="OAV87426.1"/>
    </source>
</evidence>
<gene>
    <name evidence="2" type="ORF">PTTG_29439</name>
</gene>
<evidence type="ECO:0000256" key="1">
    <source>
        <dbReference type="SAM" id="SignalP"/>
    </source>
</evidence>
<organism evidence="2">
    <name type="scientific">Puccinia triticina (isolate 1-1 / race 1 (BBBD))</name>
    <name type="common">Brown leaf rust fungus</name>
    <dbReference type="NCBI Taxonomy" id="630390"/>
    <lineage>
        <taxon>Eukaryota</taxon>
        <taxon>Fungi</taxon>
        <taxon>Dikarya</taxon>
        <taxon>Basidiomycota</taxon>
        <taxon>Pucciniomycotina</taxon>
        <taxon>Pucciniomycetes</taxon>
        <taxon>Pucciniales</taxon>
        <taxon>Pucciniaceae</taxon>
        <taxon>Puccinia</taxon>
    </lineage>
</organism>
<dbReference type="VEuPathDB" id="FungiDB:PTTG_29439"/>
<reference evidence="3 4" key="3">
    <citation type="journal article" date="2017" name="G3 (Bethesda)">
        <title>Comparative analysis highlights variable genome content of wheat rusts and divergence of the mating loci.</title>
        <authorList>
            <person name="Cuomo C.A."/>
            <person name="Bakkeren G."/>
            <person name="Khalil H.B."/>
            <person name="Panwar V."/>
            <person name="Joly D."/>
            <person name="Linning R."/>
            <person name="Sakthikumar S."/>
            <person name="Song X."/>
            <person name="Adiconis X."/>
            <person name="Fan L."/>
            <person name="Goldberg J.M."/>
            <person name="Levin J.Z."/>
            <person name="Young S."/>
            <person name="Zeng Q."/>
            <person name="Anikster Y."/>
            <person name="Bruce M."/>
            <person name="Wang M."/>
            <person name="Yin C."/>
            <person name="McCallum B."/>
            <person name="Szabo L.J."/>
            <person name="Hulbert S."/>
            <person name="Chen X."/>
            <person name="Fellers J.P."/>
        </authorList>
    </citation>
    <scope>NUCLEOTIDE SEQUENCE</scope>
    <source>
        <strain evidence="4">Isolate 1-1 / race 1 (BBBD)</strain>
        <strain evidence="3">isolate 1-1 / race 1 (BBBD)</strain>
    </source>
</reference>